<dbReference type="RefSeq" id="WP_169588554.1">
    <property type="nucleotide sequence ID" value="NZ_VCQU01000005.1"/>
</dbReference>
<accession>A0A848KCD7</accession>
<dbReference type="Proteomes" id="UP000535543">
    <property type="component" value="Unassembled WGS sequence"/>
</dbReference>
<reference evidence="1 2" key="2">
    <citation type="submission" date="2020-06" db="EMBL/GenBank/DDBJ databases">
        <title>Antribacter stalactiti gen. nov., sp. nov., a new member of the family Nacardiaceae isolated from a cave.</title>
        <authorList>
            <person name="Kim I.S."/>
        </authorList>
    </citation>
    <scope>NUCLEOTIDE SEQUENCE [LARGE SCALE GENOMIC DNA]</scope>
    <source>
        <strain evidence="1 2">YC2-7</strain>
    </source>
</reference>
<keyword evidence="2" id="KW-1185">Reference proteome</keyword>
<dbReference type="AlphaFoldDB" id="A0A848KCD7"/>
<comment type="caution">
    <text evidence="1">The sequence shown here is derived from an EMBL/GenBank/DDBJ whole genome shotgun (WGS) entry which is preliminary data.</text>
</comment>
<evidence type="ECO:0000313" key="2">
    <source>
        <dbReference type="Proteomes" id="UP000535543"/>
    </source>
</evidence>
<dbReference type="EMBL" id="VCQU01000005">
    <property type="protein sequence ID" value="NMN96533.1"/>
    <property type="molecule type" value="Genomic_DNA"/>
</dbReference>
<evidence type="ECO:0000313" key="1">
    <source>
        <dbReference type="EMBL" id="NMN96533.1"/>
    </source>
</evidence>
<sequence length="133" mass="15054">MTAGRRPVHRRSDNELVGYIEPVHAEGAIEWRPLTVFGGQLAQSNDSDTAVATVIDRGLASLMEKWWFYSPDKRRWRRVQLIEVRPESVRAQNGPYPDSDKLTIKGSQLATLTLAKPATRFGELPPDRGDWPE</sequence>
<name>A0A848KCD7_9NOCA</name>
<proteinExistence type="predicted"/>
<organism evidence="1 2">
    <name type="scientific">Antrihabitans stalactiti</name>
    <dbReference type="NCBI Taxonomy" id="2584121"/>
    <lineage>
        <taxon>Bacteria</taxon>
        <taxon>Bacillati</taxon>
        <taxon>Actinomycetota</taxon>
        <taxon>Actinomycetes</taxon>
        <taxon>Mycobacteriales</taxon>
        <taxon>Nocardiaceae</taxon>
        <taxon>Antrihabitans</taxon>
    </lineage>
</organism>
<reference evidence="1 2" key="1">
    <citation type="submission" date="2019-05" db="EMBL/GenBank/DDBJ databases">
        <authorList>
            <person name="Lee S.D."/>
        </authorList>
    </citation>
    <scope>NUCLEOTIDE SEQUENCE [LARGE SCALE GENOMIC DNA]</scope>
    <source>
        <strain evidence="1 2">YC2-7</strain>
    </source>
</reference>
<protein>
    <submittedName>
        <fullName evidence="1">Uncharacterized protein</fullName>
    </submittedName>
</protein>
<gene>
    <name evidence="1" type="ORF">FGL95_15945</name>
</gene>